<dbReference type="Gene3D" id="3.40.50.300">
    <property type="entry name" value="P-loop containing nucleotide triphosphate hydrolases"/>
    <property type="match status" value="1"/>
</dbReference>
<dbReference type="InterPro" id="IPR056693">
    <property type="entry name" value="DUF7791"/>
</dbReference>
<dbReference type="InterPro" id="IPR056884">
    <property type="entry name" value="NPHP3-like_N"/>
</dbReference>
<feature type="region of interest" description="Disordered" evidence="2">
    <location>
        <begin position="109"/>
        <end position="174"/>
    </location>
</feature>
<keyword evidence="6" id="KW-1185">Reference proteome</keyword>
<organism evidence="5 6">
    <name type="scientific">Schizothecium vesticola</name>
    <dbReference type="NCBI Taxonomy" id="314040"/>
    <lineage>
        <taxon>Eukaryota</taxon>
        <taxon>Fungi</taxon>
        <taxon>Dikarya</taxon>
        <taxon>Ascomycota</taxon>
        <taxon>Pezizomycotina</taxon>
        <taxon>Sordariomycetes</taxon>
        <taxon>Sordariomycetidae</taxon>
        <taxon>Sordariales</taxon>
        <taxon>Schizotheciaceae</taxon>
        <taxon>Schizothecium</taxon>
    </lineage>
</organism>
<feature type="domain" description="DUF7791" evidence="4">
    <location>
        <begin position="684"/>
        <end position="824"/>
    </location>
</feature>
<dbReference type="Pfam" id="PF24883">
    <property type="entry name" value="NPHP3_N"/>
    <property type="match status" value="1"/>
</dbReference>
<dbReference type="PANTHER" id="PTHR10039">
    <property type="entry name" value="AMELOGENIN"/>
    <property type="match status" value="1"/>
</dbReference>
<protein>
    <recommendedName>
        <fullName evidence="7">NACHT domain-containing protein</fullName>
    </recommendedName>
</protein>
<dbReference type="Pfam" id="PF25053">
    <property type="entry name" value="DUF7791"/>
    <property type="match status" value="1"/>
</dbReference>
<evidence type="ECO:0000256" key="1">
    <source>
        <dbReference type="ARBA" id="ARBA00022737"/>
    </source>
</evidence>
<evidence type="ECO:0008006" key="7">
    <source>
        <dbReference type="Google" id="ProtNLM"/>
    </source>
</evidence>
<accession>A0AA40BPI1</accession>
<dbReference type="PANTHER" id="PTHR10039:SF5">
    <property type="entry name" value="NACHT DOMAIN-CONTAINING PROTEIN"/>
    <property type="match status" value="1"/>
</dbReference>
<dbReference type="AlphaFoldDB" id="A0AA40BPI1"/>
<feature type="compositionally biased region" description="Basic and acidic residues" evidence="2">
    <location>
        <begin position="109"/>
        <end position="164"/>
    </location>
</feature>
<gene>
    <name evidence="5" type="ORF">B0T18DRAFT_375544</name>
</gene>
<proteinExistence type="predicted"/>
<dbReference type="InterPro" id="IPR027417">
    <property type="entry name" value="P-loop_NTPase"/>
</dbReference>
<evidence type="ECO:0000259" key="4">
    <source>
        <dbReference type="Pfam" id="PF25053"/>
    </source>
</evidence>
<evidence type="ECO:0000313" key="5">
    <source>
        <dbReference type="EMBL" id="KAK0738045.1"/>
    </source>
</evidence>
<dbReference type="SUPFAM" id="SSF52540">
    <property type="entry name" value="P-loop containing nucleoside triphosphate hydrolases"/>
    <property type="match status" value="1"/>
</dbReference>
<sequence length="1162" mass="130003">MDPLTALSVATSVISFVDFGSRLLSKSRKLYKSSNGVLTENVDLHIIALDIATLAQGLRRKLPEHRPLSDPSKGSATFEDDGALDHMCRRCVEIASELMARLDKLKVDAPSTERDKKDKKNKKAENETKAEKDKEYTKEKHDKTDEPARNEITDVSVKEAEKSARPTRGPLASKAQGRIPLSFANTTSREFPLFRSWKSFQKALEASWKKQEIEDLAATLRDFRGEIEFRMLLMFRGSLNDLAAQQTHTSRELAQATRLILDASLHTRDSLARQLQQQAERLLQIKELQECGTTRDVQRDENFFQGTLGRVGNFEAPRQEEDAEVSGPETCRKDQQIQDELRLLMVENGILESLSFASSADRRQSVEMPHRDTFEWIFEDDSGNPERRWSSLTEWLRTGSGIYWINGKVGSGKSTLMKYLYQNSRTAAALQTWAAGMPLEVSAFFFWNSGDENQKSQRGLLKSLLHDILGRHRNLLPLVLRDTWDAWSLRAAAIINHNKLPKGFSAPPEPAPWALAQLKRAFADLIHHLHLQLEVKICLFIDGMDEYSGDHADLIDLFRGLARFPNLKLCVSSRPLLAFCTAFEDLPGLRLQDLTEPDISQYVHDHLGGGSKIPSSRYSIEARALEKDIVAKAQGVFLWVKLVVRSLAKGISDYTRISDLRRRVDHLPGDLEALYAHMLANVTEQSYREQASQIFQIVQAVRRTSTGGITLLMLSWAEDEDLELAESAPIRPITRDQILERCEVMDARLKSICAGLLESVNPPYSEIAPDAKVVFLHRTVYDWISKPCVWDGIVGHTAGLDFSPNLCMLRSCVLQLKAFDSTVSPLDMTVVTDALKYARVAEAELNCEFSKLLDQLDVVVSYHWRANDANAQHQASYASRRNETNLFKDSGSGSDEEDGVLRSIRSIEGGLQIMTYENRLQHWSYGVEIPGIKTIGESSTFFDLAKDLGLSHYVAAKDRTGGIVDQDVNVHILHHALSGLGISTPDPRLIQQILAAGTNPNLVYCGITPWEAALTAAASHLSARHGHNANLRPQIWERNAEAWADILKVFLEHGADPTQIVKPRQVLMHCPPRLSPKLVVDMLPETLAFRSAELKALLSSSSESWKRRTGGARRGTVALPGEVFTRATDSSAGYVDAREELNKARVAAAFGLLGWVVSWLPA</sequence>
<evidence type="ECO:0000256" key="2">
    <source>
        <dbReference type="SAM" id="MobiDB-lite"/>
    </source>
</evidence>
<dbReference type="EMBL" id="JAUKUD010000007">
    <property type="protein sequence ID" value="KAK0738045.1"/>
    <property type="molecule type" value="Genomic_DNA"/>
</dbReference>
<reference evidence="5" key="1">
    <citation type="submission" date="2023-06" db="EMBL/GenBank/DDBJ databases">
        <title>Genome-scale phylogeny and comparative genomics of the fungal order Sordariales.</title>
        <authorList>
            <consortium name="Lawrence Berkeley National Laboratory"/>
            <person name="Hensen N."/>
            <person name="Bonometti L."/>
            <person name="Westerberg I."/>
            <person name="Brannstrom I.O."/>
            <person name="Guillou S."/>
            <person name="Cros-Aarteil S."/>
            <person name="Calhoun S."/>
            <person name="Haridas S."/>
            <person name="Kuo A."/>
            <person name="Mondo S."/>
            <person name="Pangilinan J."/>
            <person name="Riley R."/>
            <person name="LaButti K."/>
            <person name="Andreopoulos B."/>
            <person name="Lipzen A."/>
            <person name="Chen C."/>
            <person name="Yanf M."/>
            <person name="Daum C."/>
            <person name="Ng V."/>
            <person name="Clum A."/>
            <person name="Steindorff A."/>
            <person name="Ohm R."/>
            <person name="Martin F."/>
            <person name="Silar P."/>
            <person name="Natvig D."/>
            <person name="Lalanne C."/>
            <person name="Gautier V."/>
            <person name="Ament-velasquez S.L."/>
            <person name="Kruys A."/>
            <person name="Hutchinson M.I."/>
            <person name="Powell A.J."/>
            <person name="Barry K."/>
            <person name="Miller A.N."/>
            <person name="Grigoriev I.V."/>
            <person name="Debuchy R."/>
            <person name="Gladieux P."/>
            <person name="Thoren M.H."/>
            <person name="Johannesson H."/>
        </authorList>
    </citation>
    <scope>NUCLEOTIDE SEQUENCE</scope>
    <source>
        <strain evidence="5">SMH3187-1</strain>
    </source>
</reference>
<evidence type="ECO:0000313" key="6">
    <source>
        <dbReference type="Proteomes" id="UP001172155"/>
    </source>
</evidence>
<dbReference type="Proteomes" id="UP001172155">
    <property type="component" value="Unassembled WGS sequence"/>
</dbReference>
<evidence type="ECO:0000259" key="3">
    <source>
        <dbReference type="Pfam" id="PF24883"/>
    </source>
</evidence>
<feature type="domain" description="Nephrocystin 3-like N-terminal" evidence="3">
    <location>
        <begin position="390"/>
        <end position="574"/>
    </location>
</feature>
<comment type="caution">
    <text evidence="5">The sequence shown here is derived from an EMBL/GenBank/DDBJ whole genome shotgun (WGS) entry which is preliminary data.</text>
</comment>
<keyword evidence="1" id="KW-0677">Repeat</keyword>
<name>A0AA40BPI1_9PEZI</name>